<dbReference type="Gene3D" id="1.20.1600.10">
    <property type="entry name" value="Outer membrane efflux proteins (OEP)"/>
    <property type="match status" value="1"/>
</dbReference>
<evidence type="ECO:0000313" key="2">
    <source>
        <dbReference type="EMBL" id="URN95547.1"/>
    </source>
</evidence>
<dbReference type="AlphaFoldDB" id="A0A9J6ZH79"/>
<keyword evidence="1" id="KW-0732">Signal</keyword>
<name>A0A9J6ZH79_9BACL</name>
<evidence type="ECO:0000256" key="1">
    <source>
        <dbReference type="SAM" id="SignalP"/>
    </source>
</evidence>
<feature type="chain" id="PRO_5039942811" description="Outer membrane efflux protein" evidence="1">
    <location>
        <begin position="21"/>
        <end position="426"/>
    </location>
</feature>
<dbReference type="KEGG" id="plig:NAG76_04700"/>
<feature type="signal peptide" evidence="1">
    <location>
        <begin position="1"/>
        <end position="20"/>
    </location>
</feature>
<sequence>MIRKIISILCIISILICSHANNTNASSATEVIELNRHKVIELALKNFVDVKLAQLKVDATKAQLAYVQSQIDLAGKGINSPAIISLPDTFEEIIASIPNYDELSEEEQRELDYIIGIQMMINQSLNPVLELVGGIQYSTVFTDYMNSVASLKQAGITAEKEESIAGIQLESTLELVKYQATYQYYELLKMQNELEQQQSISRELEIHLKDSNVLYSLGLIEKGELDRLQREYNLQLNLVIDQQKMFDLELRKFSTKLGIDRKKQVKLQPVSSYTSFIPTDEKKIDMSKMIELRLVEEEVIFNKEMAESANGNNPELLKYYQKITETQTETKAIIKLQISQYIEALVLEGNALINQVNGNEVQYEASQQSVKDIQLLFFAGKVTSKEVETVEFQRDRAHIALENSKLEYEIFKEKWLLVTNGVMVNS</sequence>
<reference evidence="2" key="1">
    <citation type="submission" date="2022-05" db="EMBL/GenBank/DDBJ databases">
        <title>Novel bacterial taxa in a minimal lignocellulolytic consortium and its capacity to transform plastics disclosed by genome-resolved metagenomics.</title>
        <authorList>
            <person name="Rodriguez C.A.D."/>
            <person name="Diaz-Garcia L."/>
            <person name="Herrera K."/>
            <person name="Tarazona N.A."/>
            <person name="Sproer C."/>
            <person name="Overmann J."/>
            <person name="Jimenez D.J."/>
        </authorList>
    </citation>
    <scope>NUCLEOTIDE SEQUENCE</scope>
    <source>
        <strain evidence="2">MAG5</strain>
    </source>
</reference>
<dbReference type="Proteomes" id="UP001056756">
    <property type="component" value="Chromosome"/>
</dbReference>
<gene>
    <name evidence="2" type="ORF">NAG76_04700</name>
</gene>
<proteinExistence type="predicted"/>
<accession>A0A9J6ZH79</accession>
<dbReference type="EMBL" id="CP097899">
    <property type="protein sequence ID" value="URN95547.1"/>
    <property type="molecule type" value="Genomic_DNA"/>
</dbReference>
<evidence type="ECO:0008006" key="4">
    <source>
        <dbReference type="Google" id="ProtNLM"/>
    </source>
</evidence>
<dbReference type="SUPFAM" id="SSF56954">
    <property type="entry name" value="Outer membrane efflux proteins (OEP)"/>
    <property type="match status" value="1"/>
</dbReference>
<organism evidence="2 3">
    <name type="scientific">Candidatus Pristimantibacillus lignocellulolyticus</name>
    <dbReference type="NCBI Taxonomy" id="2994561"/>
    <lineage>
        <taxon>Bacteria</taxon>
        <taxon>Bacillati</taxon>
        <taxon>Bacillota</taxon>
        <taxon>Bacilli</taxon>
        <taxon>Bacillales</taxon>
        <taxon>Paenibacillaceae</taxon>
        <taxon>Candidatus Pristimantibacillus</taxon>
    </lineage>
</organism>
<evidence type="ECO:0000313" key="3">
    <source>
        <dbReference type="Proteomes" id="UP001056756"/>
    </source>
</evidence>
<protein>
    <recommendedName>
        <fullName evidence="4">Outer membrane efflux protein</fullName>
    </recommendedName>
</protein>